<name>A0A6J4NUF5_9BURK</name>
<feature type="non-terminal residue" evidence="2">
    <location>
        <position position="1"/>
    </location>
</feature>
<sequence>RAGRASPSASPRRPMPTSGRTRPASWPNWSA</sequence>
<evidence type="ECO:0000313" key="2">
    <source>
        <dbReference type="EMBL" id="CAA9394054.1"/>
    </source>
</evidence>
<gene>
    <name evidence="2" type="ORF">AVDCRST_MAG51-494</name>
</gene>
<dbReference type="EMBL" id="CADCUX010000139">
    <property type="protein sequence ID" value="CAA9394054.1"/>
    <property type="molecule type" value="Genomic_DNA"/>
</dbReference>
<feature type="non-terminal residue" evidence="2">
    <location>
        <position position="31"/>
    </location>
</feature>
<organism evidence="2">
    <name type="scientific">uncultured Ramlibacter sp</name>
    <dbReference type="NCBI Taxonomy" id="260755"/>
    <lineage>
        <taxon>Bacteria</taxon>
        <taxon>Pseudomonadati</taxon>
        <taxon>Pseudomonadota</taxon>
        <taxon>Betaproteobacteria</taxon>
        <taxon>Burkholderiales</taxon>
        <taxon>Comamonadaceae</taxon>
        <taxon>Ramlibacter</taxon>
        <taxon>environmental samples</taxon>
    </lineage>
</organism>
<feature type="region of interest" description="Disordered" evidence="1">
    <location>
        <begin position="1"/>
        <end position="31"/>
    </location>
</feature>
<evidence type="ECO:0000256" key="1">
    <source>
        <dbReference type="SAM" id="MobiDB-lite"/>
    </source>
</evidence>
<accession>A0A6J4NUF5</accession>
<dbReference type="AlphaFoldDB" id="A0A6J4NUF5"/>
<proteinExistence type="predicted"/>
<protein>
    <submittedName>
        <fullName evidence="2">Uncharacterized protein</fullName>
    </submittedName>
</protein>
<feature type="compositionally biased region" description="Low complexity" evidence="1">
    <location>
        <begin position="1"/>
        <end position="12"/>
    </location>
</feature>
<reference evidence="2" key="1">
    <citation type="submission" date="2020-02" db="EMBL/GenBank/DDBJ databases">
        <authorList>
            <person name="Meier V. D."/>
        </authorList>
    </citation>
    <scope>NUCLEOTIDE SEQUENCE</scope>
    <source>
        <strain evidence="2">AVDCRST_MAG51</strain>
    </source>
</reference>